<accession>U7UH61</accession>
<evidence type="ECO:0000313" key="2">
    <source>
        <dbReference type="Proteomes" id="UP000017090"/>
    </source>
</evidence>
<dbReference type="Proteomes" id="UP000017090">
    <property type="component" value="Unassembled WGS sequence"/>
</dbReference>
<gene>
    <name evidence="1" type="ORF">HMPREF1250_1199</name>
</gene>
<dbReference type="RefSeq" id="WP_023054307.1">
    <property type="nucleotide sequence ID" value="NZ_AWXA01000051.1"/>
</dbReference>
<dbReference type="EMBL" id="AWXA01000051">
    <property type="protein sequence ID" value="ERT57803.1"/>
    <property type="molecule type" value="Genomic_DNA"/>
</dbReference>
<reference evidence="1 2" key="1">
    <citation type="submission" date="2013-09" db="EMBL/GenBank/DDBJ databases">
        <authorList>
            <person name="Durkin A.S."/>
            <person name="Haft D.R."/>
            <person name="McCorrison J."/>
            <person name="Torralba M."/>
            <person name="Gillis M."/>
            <person name="Haft D.H."/>
            <person name="Methe B."/>
            <person name="Sutton G."/>
            <person name="Nelson K.E."/>
        </authorList>
    </citation>
    <scope>NUCLEOTIDE SEQUENCE [LARGE SCALE GENOMIC DNA]</scope>
    <source>
        <strain evidence="1 2">BV3C16-1</strain>
    </source>
</reference>
<sequence>MFSVFQWQFFLRSLIVSSYLPGRIRLHSRFLIGNSILCKAVYTRIASYKEIDLVEVNKATGSVLISYNPAVLRKNADLVYMENYFKNRVERSR</sequence>
<dbReference type="PATRIC" id="fig|1111454.3.peg.1882"/>
<dbReference type="AlphaFoldDB" id="U7UH61"/>
<comment type="caution">
    <text evidence="1">The sequence shown here is derived from an EMBL/GenBank/DDBJ whole genome shotgun (WGS) entry which is preliminary data.</text>
</comment>
<dbReference type="STRING" id="1111454.HMPREF1250_1199"/>
<evidence type="ECO:0000313" key="1">
    <source>
        <dbReference type="EMBL" id="ERT57803.1"/>
    </source>
</evidence>
<proteinExistence type="predicted"/>
<dbReference type="OrthoDB" id="2887217at2"/>
<name>U7UH61_9FIRM</name>
<protein>
    <submittedName>
        <fullName evidence="1">Uncharacterized protein</fullName>
    </submittedName>
</protein>
<dbReference type="Pfam" id="PF19991">
    <property type="entry name" value="HMA_2"/>
    <property type="match status" value="1"/>
</dbReference>
<organism evidence="1 2">
    <name type="scientific">Megasphaera vaginalis</name>
    <name type="common">ex Srinivasan et al. 2021</name>
    <dbReference type="NCBI Taxonomy" id="1111454"/>
    <lineage>
        <taxon>Bacteria</taxon>
        <taxon>Bacillati</taxon>
        <taxon>Bacillota</taxon>
        <taxon>Negativicutes</taxon>
        <taxon>Veillonellales</taxon>
        <taxon>Veillonellaceae</taxon>
        <taxon>Megasphaera</taxon>
    </lineage>
</organism>
<keyword evidence="2" id="KW-1185">Reference proteome</keyword>